<feature type="transmembrane region" description="Helical" evidence="12">
    <location>
        <begin position="346"/>
        <end position="363"/>
    </location>
</feature>
<evidence type="ECO:0000256" key="11">
    <source>
        <dbReference type="ARBA" id="ARBA00023136"/>
    </source>
</evidence>
<proteinExistence type="inferred from homology"/>
<comment type="similarity">
    <text evidence="3 12">Belongs to the PIGV family.</text>
</comment>
<dbReference type="InterPro" id="IPR007315">
    <property type="entry name" value="PIG-V/Gpi18"/>
</dbReference>
<dbReference type="GO" id="GO:0031501">
    <property type="term" value="C:mannosyltransferase complex"/>
    <property type="evidence" value="ECO:0007669"/>
    <property type="project" value="TreeGrafter"/>
</dbReference>
<evidence type="ECO:0000256" key="3">
    <source>
        <dbReference type="ARBA" id="ARBA00008698"/>
    </source>
</evidence>
<evidence type="ECO:0000256" key="6">
    <source>
        <dbReference type="ARBA" id="ARBA00022676"/>
    </source>
</evidence>
<name>A0AAX4H5D6_9ASCO</name>
<evidence type="ECO:0000313" key="13">
    <source>
        <dbReference type="EMBL" id="WPK23436.1"/>
    </source>
</evidence>
<evidence type="ECO:0000256" key="7">
    <source>
        <dbReference type="ARBA" id="ARBA00022679"/>
    </source>
</evidence>
<accession>A0AAX4H5D6</accession>
<gene>
    <name evidence="13" type="ORF">PUMCH_000677</name>
</gene>
<feature type="transmembrane region" description="Helical" evidence="12">
    <location>
        <begin position="7"/>
        <end position="29"/>
    </location>
</feature>
<keyword evidence="5 12" id="KW-0337">GPI-anchor biosynthesis</keyword>
<dbReference type="EMBL" id="CP138894">
    <property type="protein sequence ID" value="WPK23436.1"/>
    <property type="molecule type" value="Genomic_DNA"/>
</dbReference>
<feature type="transmembrane region" description="Helical" evidence="12">
    <location>
        <begin position="128"/>
        <end position="149"/>
    </location>
</feature>
<comment type="function">
    <text evidence="12">Mannosyltransferase involved in glycosylphosphatidylinositol-anchor biosynthesis.</text>
</comment>
<dbReference type="Pfam" id="PF04188">
    <property type="entry name" value="Mannosyl_trans2"/>
    <property type="match status" value="2"/>
</dbReference>
<feature type="transmembrane region" description="Helical" evidence="12">
    <location>
        <begin position="429"/>
        <end position="449"/>
    </location>
</feature>
<evidence type="ECO:0000256" key="2">
    <source>
        <dbReference type="ARBA" id="ARBA00004687"/>
    </source>
</evidence>
<keyword evidence="8 12" id="KW-0812">Transmembrane</keyword>
<dbReference type="AlphaFoldDB" id="A0AAX4H5D6"/>
<keyword evidence="10 12" id="KW-1133">Transmembrane helix</keyword>
<evidence type="ECO:0000256" key="4">
    <source>
        <dbReference type="ARBA" id="ARBA00013795"/>
    </source>
</evidence>
<comment type="subcellular location">
    <subcellularLocation>
        <location evidence="1 12">Endoplasmic reticulum membrane</location>
        <topology evidence="1 12">Multi-pass membrane protein</topology>
    </subcellularLocation>
</comment>
<dbReference type="GO" id="GO:0005789">
    <property type="term" value="C:endoplasmic reticulum membrane"/>
    <property type="evidence" value="ECO:0007669"/>
    <property type="project" value="UniProtKB-SubCell"/>
</dbReference>
<evidence type="ECO:0000313" key="14">
    <source>
        <dbReference type="Proteomes" id="UP001338582"/>
    </source>
</evidence>
<dbReference type="GeneID" id="88171745"/>
<keyword evidence="9 12" id="KW-0256">Endoplasmic reticulum</keyword>
<dbReference type="PANTHER" id="PTHR12468">
    <property type="entry name" value="GPI MANNOSYLTRANSFERASE 2"/>
    <property type="match status" value="1"/>
</dbReference>
<feature type="transmembrane region" description="Helical" evidence="12">
    <location>
        <begin position="245"/>
        <end position="272"/>
    </location>
</feature>
<evidence type="ECO:0000256" key="5">
    <source>
        <dbReference type="ARBA" id="ARBA00022502"/>
    </source>
</evidence>
<dbReference type="PANTHER" id="PTHR12468:SF2">
    <property type="entry name" value="GPI MANNOSYLTRANSFERASE 2"/>
    <property type="match status" value="1"/>
</dbReference>
<feature type="transmembrane region" description="Helical" evidence="12">
    <location>
        <begin position="401"/>
        <end position="417"/>
    </location>
</feature>
<evidence type="ECO:0000256" key="10">
    <source>
        <dbReference type="ARBA" id="ARBA00022989"/>
    </source>
</evidence>
<dbReference type="GO" id="GO:0000009">
    <property type="term" value="F:alpha-1,6-mannosyltransferase activity"/>
    <property type="evidence" value="ECO:0007669"/>
    <property type="project" value="InterPro"/>
</dbReference>
<organism evidence="13 14">
    <name type="scientific">Australozyma saopauloensis</name>
    <dbReference type="NCBI Taxonomy" id="291208"/>
    <lineage>
        <taxon>Eukaryota</taxon>
        <taxon>Fungi</taxon>
        <taxon>Dikarya</taxon>
        <taxon>Ascomycota</taxon>
        <taxon>Saccharomycotina</taxon>
        <taxon>Pichiomycetes</taxon>
        <taxon>Metschnikowiaceae</taxon>
        <taxon>Australozyma</taxon>
    </lineage>
</organism>
<keyword evidence="7 12" id="KW-0808">Transferase</keyword>
<protein>
    <recommendedName>
        <fullName evidence="4 12">GPI mannosyltransferase 2</fullName>
        <ecNumber evidence="12">2.4.1.-</ecNumber>
    </recommendedName>
</protein>
<feature type="transmembrane region" description="Helical" evidence="12">
    <location>
        <begin position="375"/>
        <end position="395"/>
    </location>
</feature>
<sequence length="452" mass="51003">MGPTAQIIAVFGIVKCVQLAILHLLPTLFDVSSSLLLEDYSFEKQILCQLSTSSEFIDSELSKVCLLLLNNTIDKLVVWDAVYFADLFVKGPQYEHQFVFCPVWWRLIKSFPGIKGAVFYPRLLMATFVANLAHLAATLVLYKLTLAIFKNARIFSPKRMALCLLILYVMTPAAAFMTAPYSEPVAAFLSFSCLYLRQLGLDSSPYVILDARHKDETKSVDAQSNEKSGNETTHNRAPDAFYVGLYILSGAFAAVAYGFRANCLLLGILYVYDLFTVKPFPSPSPLIAGLLLGLSFVITQYSNYASICVGSERGEWCNSKLPLLFTYAQGHYWNNGFLKYWTPNNIPNFIFGAPTIILSLLSVRYFREVYPVARIFPIICVNTIFTVLLLLLWHVQIVTRIHLFLPIVYWFVAGLLTQPNFKHRRWGQVCMGYFVIWSVLQVSLFGAFLPPA</sequence>
<keyword evidence="11 12" id="KW-0472">Membrane</keyword>
<dbReference type="GO" id="GO:0006506">
    <property type="term" value="P:GPI anchor biosynthetic process"/>
    <property type="evidence" value="ECO:0007669"/>
    <property type="project" value="UniProtKB-KW"/>
</dbReference>
<evidence type="ECO:0000256" key="1">
    <source>
        <dbReference type="ARBA" id="ARBA00004477"/>
    </source>
</evidence>
<dbReference type="Proteomes" id="UP001338582">
    <property type="component" value="Chromosome 1"/>
</dbReference>
<dbReference type="GO" id="GO:0004376">
    <property type="term" value="F:GPI mannosyltransferase activity"/>
    <property type="evidence" value="ECO:0007669"/>
    <property type="project" value="InterPro"/>
</dbReference>
<keyword evidence="14" id="KW-1185">Reference proteome</keyword>
<comment type="pathway">
    <text evidence="2 12">Glycolipid biosynthesis; glycosylphosphatidylinositol-anchor biosynthesis.</text>
</comment>
<dbReference type="EC" id="2.4.1.-" evidence="12"/>
<evidence type="ECO:0000256" key="12">
    <source>
        <dbReference type="RuleBase" id="RU363112"/>
    </source>
</evidence>
<evidence type="ECO:0000256" key="9">
    <source>
        <dbReference type="ARBA" id="ARBA00022824"/>
    </source>
</evidence>
<keyword evidence="6 12" id="KW-0328">Glycosyltransferase</keyword>
<dbReference type="KEGG" id="asau:88171745"/>
<evidence type="ECO:0000256" key="8">
    <source>
        <dbReference type="ARBA" id="ARBA00022692"/>
    </source>
</evidence>
<dbReference type="RefSeq" id="XP_062875822.1">
    <property type="nucleotide sequence ID" value="XM_063019752.1"/>
</dbReference>
<feature type="transmembrane region" description="Helical" evidence="12">
    <location>
        <begin position="284"/>
        <end position="302"/>
    </location>
</feature>
<feature type="transmembrane region" description="Helical" evidence="12">
    <location>
        <begin position="161"/>
        <end position="181"/>
    </location>
</feature>
<reference evidence="13 14" key="1">
    <citation type="submission" date="2023-10" db="EMBL/GenBank/DDBJ databases">
        <title>Draft Genome Sequence of Candida saopaulonensis from a very Premature Infant with Sepsis.</title>
        <authorList>
            <person name="Ning Y."/>
            <person name="Dai R."/>
            <person name="Xiao M."/>
            <person name="Xu Y."/>
            <person name="Yan Q."/>
            <person name="Zhang L."/>
        </authorList>
    </citation>
    <scope>NUCLEOTIDE SEQUENCE [LARGE SCALE GENOMIC DNA]</scope>
    <source>
        <strain evidence="13 14">19XY460</strain>
    </source>
</reference>